<accession>A0ABC9WIM1</accession>
<dbReference type="SMART" id="SM00349">
    <property type="entry name" value="KRAB"/>
    <property type="match status" value="1"/>
</dbReference>
<dbReference type="Pfam" id="PF01352">
    <property type="entry name" value="KRAB"/>
    <property type="match status" value="1"/>
</dbReference>
<dbReference type="Proteomes" id="UP001623348">
    <property type="component" value="Unassembled WGS sequence"/>
</dbReference>
<dbReference type="InterPro" id="IPR050169">
    <property type="entry name" value="Krueppel_C2H2_ZnF"/>
</dbReference>
<sequence>MARQTQEPVTFEDIAVYLSRTEWDAIAEGQRELYHSVMLDNYKLLTSLGYPGPKPDILYRMERGEEPWVCTPQSPVRWDGPDSPSPGHDGDGNWLEEPPSGWWPGAGRRRVLEERTQNPCQAVKVKREAMHPKAYVHREVQRAQLIRSPDTKQNVEGGHELTNSNYVSLRDAYKVVMQTVDHMLDSVCQNFELGGYSQHKDVWPIVIQIDS</sequence>
<feature type="domain" description="KRAB" evidence="2">
    <location>
        <begin position="9"/>
        <end position="80"/>
    </location>
</feature>
<feature type="region of interest" description="Disordered" evidence="1">
    <location>
        <begin position="75"/>
        <end position="99"/>
    </location>
</feature>
<gene>
    <name evidence="3" type="ORF">GRJ2_000978800</name>
</gene>
<comment type="caution">
    <text evidence="3">The sequence shown here is derived from an EMBL/GenBank/DDBJ whole genome shotgun (WGS) entry which is preliminary data.</text>
</comment>
<dbReference type="PANTHER" id="PTHR23232:SF163">
    <property type="entry name" value="ZINC FINGER PROTEIN 589"/>
    <property type="match status" value="1"/>
</dbReference>
<reference evidence="3 4" key="1">
    <citation type="submission" date="2024-06" db="EMBL/GenBank/DDBJ databases">
        <title>The draft genome of Grus japonensis, version 3.</title>
        <authorList>
            <person name="Nabeshima K."/>
            <person name="Suzuki S."/>
            <person name="Onuma M."/>
        </authorList>
    </citation>
    <scope>NUCLEOTIDE SEQUENCE [LARGE SCALE GENOMIC DNA]</scope>
    <source>
        <strain evidence="3 4">451A</strain>
    </source>
</reference>
<evidence type="ECO:0000313" key="3">
    <source>
        <dbReference type="EMBL" id="GAB0185135.1"/>
    </source>
</evidence>
<protein>
    <submittedName>
        <fullName evidence="3">Zinc finger protein 34-like</fullName>
    </submittedName>
</protein>
<evidence type="ECO:0000259" key="2">
    <source>
        <dbReference type="PROSITE" id="PS50805"/>
    </source>
</evidence>
<dbReference type="InterPro" id="IPR001909">
    <property type="entry name" value="KRAB"/>
</dbReference>
<dbReference type="EMBL" id="BAAFJT010000002">
    <property type="protein sequence ID" value="GAB0185135.1"/>
    <property type="molecule type" value="Genomic_DNA"/>
</dbReference>
<name>A0ABC9WIM1_GRUJA</name>
<dbReference type="Gene3D" id="6.10.140.140">
    <property type="match status" value="1"/>
</dbReference>
<keyword evidence="4" id="KW-1185">Reference proteome</keyword>
<dbReference type="AlphaFoldDB" id="A0ABC9WIM1"/>
<dbReference type="PANTHER" id="PTHR23232">
    <property type="entry name" value="KRAB DOMAIN C2H2 ZINC FINGER"/>
    <property type="match status" value="1"/>
</dbReference>
<evidence type="ECO:0000313" key="4">
    <source>
        <dbReference type="Proteomes" id="UP001623348"/>
    </source>
</evidence>
<dbReference type="CDD" id="cd07765">
    <property type="entry name" value="KRAB_A-box"/>
    <property type="match status" value="1"/>
</dbReference>
<proteinExistence type="predicted"/>
<organism evidence="3 4">
    <name type="scientific">Grus japonensis</name>
    <name type="common">Japanese crane</name>
    <name type="synonym">Red-crowned crane</name>
    <dbReference type="NCBI Taxonomy" id="30415"/>
    <lineage>
        <taxon>Eukaryota</taxon>
        <taxon>Metazoa</taxon>
        <taxon>Chordata</taxon>
        <taxon>Craniata</taxon>
        <taxon>Vertebrata</taxon>
        <taxon>Euteleostomi</taxon>
        <taxon>Archelosauria</taxon>
        <taxon>Archosauria</taxon>
        <taxon>Dinosauria</taxon>
        <taxon>Saurischia</taxon>
        <taxon>Theropoda</taxon>
        <taxon>Coelurosauria</taxon>
        <taxon>Aves</taxon>
        <taxon>Neognathae</taxon>
        <taxon>Neoaves</taxon>
        <taxon>Gruiformes</taxon>
        <taxon>Gruidae</taxon>
        <taxon>Grus</taxon>
    </lineage>
</organism>
<dbReference type="PROSITE" id="PS50805">
    <property type="entry name" value="KRAB"/>
    <property type="match status" value="1"/>
</dbReference>
<evidence type="ECO:0000256" key="1">
    <source>
        <dbReference type="SAM" id="MobiDB-lite"/>
    </source>
</evidence>
<dbReference type="InterPro" id="IPR036051">
    <property type="entry name" value="KRAB_dom_sf"/>
</dbReference>
<dbReference type="SUPFAM" id="SSF109640">
    <property type="entry name" value="KRAB domain (Kruppel-associated box)"/>
    <property type="match status" value="1"/>
</dbReference>